<dbReference type="KEGG" id="sliu:111349305"/>
<dbReference type="AlphaFoldDB" id="A0A9J7DWF7"/>
<accession>A0A9J7DWF7</accession>
<organism evidence="3 5">
    <name type="scientific">Spodoptera litura</name>
    <name type="common">Asian cotton leafworm</name>
    <dbReference type="NCBI Taxonomy" id="69820"/>
    <lineage>
        <taxon>Eukaryota</taxon>
        <taxon>Metazoa</taxon>
        <taxon>Ecdysozoa</taxon>
        <taxon>Arthropoda</taxon>
        <taxon>Hexapoda</taxon>
        <taxon>Insecta</taxon>
        <taxon>Pterygota</taxon>
        <taxon>Neoptera</taxon>
        <taxon>Endopterygota</taxon>
        <taxon>Lepidoptera</taxon>
        <taxon>Glossata</taxon>
        <taxon>Ditrysia</taxon>
        <taxon>Noctuoidea</taxon>
        <taxon>Noctuidae</taxon>
        <taxon>Amphipyrinae</taxon>
        <taxon>Spodoptera</taxon>
    </lineage>
</organism>
<feature type="coiled-coil region" evidence="1">
    <location>
        <begin position="501"/>
        <end position="528"/>
    </location>
</feature>
<name>A0A9J7DWF7_SPOLT</name>
<dbReference type="KEGG" id="sliu:111359196"/>
<dbReference type="Proteomes" id="UP000301870">
    <property type="component" value="Chromosome 28"/>
</dbReference>
<dbReference type="PANTHER" id="PTHR10773:SF19">
    <property type="match status" value="1"/>
</dbReference>
<dbReference type="KEGG" id="sliu:111356093"/>
<evidence type="ECO:0000313" key="7">
    <source>
        <dbReference type="RefSeq" id="XP_022830422.1"/>
    </source>
</evidence>
<sequence>MDKNSEEELFDDVVTGLKEQGLVSVNFSRKKRSEFVYESQSQESFQKSPSFSESQFYTYEVNKNGEMLLLEKSSKSDRLENVLLEDSQACRPVFSAEQSCQDNGGTGTGSSLTVLNDITPLSFLNQPQIPPSPGHNSENVIESIVEIIPDAESPTILNSYDFEIGTFHVVEETRNDTDSPTILNSYDFNLEPELSTSFVVPTSSRICDDHNFDPDQTSCSSEDDDSGMNEGNSTGRKTKKRKGLAEAEHWKARMNKKLREQGKDYIGWRRNENSCNTHNAPRAAKTLKETCRSAFCRSSKERHCHEFTSECRQRLFDLFWNLSWDQKKMFVINTTDKIIPLRPKENTRRGASLQYYLKQGDVKLRVCKKMYLNTLGIGEWSVRSWVNKSECGMFAKENPEQIEKKKRGEKKRLSREFLVEFIENLPQLPSHYCRKDTSKTYLEPIPGGMVEVYRTYTEASTTKNLIPLCRTMFDNIIKEKNIGFQQPKKDLCDTCLSYHTKQISEQEYKDHQLRKQNAREEKEKDLKEAGEGKCVVLEQDVQAVKVCPYIRASSAYYRRKLINHNFTVYEYPSKKVRCYWFSEVDCDTQASVFVSCILDYLHDMICDSEGEFETKPIIIWSDGCTYQNRNAVLANALSNFAGVHNVVIYQKYLEPGHTQMEVDSVHAAIERAIKKYDAIYVPSQYADITKKSRKDPYDVKMVKYDFFKKFDDTKVMRYDSIRPGKKKGDPVVTDLKVLLYHPDGKIYYKTNICNENYSLLPSRPKKINFPITTYEQLFKDSPKLTSCKFNDLQALKTVIPSDYYSFYDNLPHM</sequence>
<gene>
    <name evidence="5" type="primary">LOC111349909</name>
    <name evidence="4" type="synonym">LOC111349305</name>
    <name evidence="6" type="synonym">LOC111356093</name>
    <name evidence="7" type="synonym">LOC111359196</name>
</gene>
<evidence type="ECO:0000313" key="5">
    <source>
        <dbReference type="RefSeq" id="XP_022817014.1"/>
    </source>
</evidence>
<evidence type="ECO:0000256" key="2">
    <source>
        <dbReference type="SAM" id="MobiDB-lite"/>
    </source>
</evidence>
<dbReference type="RefSeq" id="XP_022826102.1">
    <property type="nucleotide sequence ID" value="XM_022970334.1"/>
</dbReference>
<evidence type="ECO:0000256" key="1">
    <source>
        <dbReference type="SAM" id="Coils"/>
    </source>
</evidence>
<dbReference type="RefSeq" id="XP_022817014.1">
    <property type="nucleotide sequence ID" value="XM_022961246.1"/>
</dbReference>
<dbReference type="Proteomes" id="UP000301870">
    <property type="component" value="Chromosome 10"/>
</dbReference>
<feature type="region of interest" description="Disordered" evidence="2">
    <location>
        <begin position="211"/>
        <end position="246"/>
    </location>
</feature>
<dbReference type="RefSeq" id="XP_022830422.1">
    <property type="nucleotide sequence ID" value="XM_022974654.1"/>
</dbReference>
<evidence type="ECO:0000313" key="6">
    <source>
        <dbReference type="RefSeq" id="XP_022826102.1"/>
    </source>
</evidence>
<dbReference type="RefSeq" id="XP_022816149.1">
    <property type="nucleotide sequence ID" value="XM_022960381.1"/>
</dbReference>
<dbReference type="Proteomes" id="UP000301870">
    <property type="component" value="Chromosome 22"/>
</dbReference>
<dbReference type="Proteomes" id="UP000301870">
    <property type="component" value="Chromosome 9"/>
</dbReference>
<dbReference type="PANTHER" id="PTHR10773">
    <property type="entry name" value="DNA-DIRECTED RNA POLYMERASES I, II, AND III SUBUNIT RPABC2"/>
    <property type="match status" value="1"/>
</dbReference>
<dbReference type="GeneID" id="111349909"/>
<protein>
    <submittedName>
        <fullName evidence="4">Uncharacterized protein LOC111349305</fullName>
    </submittedName>
    <submittedName>
        <fullName evidence="5">Uncharacterized protein LOC111349909</fullName>
    </submittedName>
    <submittedName>
        <fullName evidence="6">Uncharacterized protein LOC111356093</fullName>
    </submittedName>
    <submittedName>
        <fullName evidence="7">Uncharacterized protein LOC111359196</fullName>
    </submittedName>
</protein>
<dbReference type="KEGG" id="sliu:111349909"/>
<keyword evidence="3" id="KW-1185">Reference proteome</keyword>
<dbReference type="OrthoDB" id="7367179at2759"/>
<keyword evidence="1" id="KW-0175">Coiled coil</keyword>
<evidence type="ECO:0000313" key="3">
    <source>
        <dbReference type="Proteomes" id="UP000301870"/>
    </source>
</evidence>
<proteinExistence type="predicted"/>
<reference evidence="4 5" key="1">
    <citation type="submission" date="2025-04" db="UniProtKB">
        <authorList>
            <consortium name="RefSeq"/>
        </authorList>
    </citation>
    <scope>IDENTIFICATION</scope>
    <source>
        <strain evidence="4 5">Ishihara</strain>
        <tissue evidence="4 5">Whole body</tissue>
    </source>
</reference>
<evidence type="ECO:0000313" key="4">
    <source>
        <dbReference type="RefSeq" id="XP_022816149.1"/>
    </source>
</evidence>